<evidence type="ECO:0000313" key="1">
    <source>
        <dbReference type="EMBL" id="SDO53466.1"/>
    </source>
</evidence>
<reference evidence="2" key="1">
    <citation type="submission" date="2016-10" db="EMBL/GenBank/DDBJ databases">
        <authorList>
            <person name="Varghese N."/>
            <person name="Submissions S."/>
        </authorList>
    </citation>
    <scope>NUCLEOTIDE SEQUENCE [LARGE SCALE GENOMIC DNA]</scope>
    <source>
        <strain evidence="2">DSM 19110</strain>
    </source>
</reference>
<dbReference type="EMBL" id="FNGY01000016">
    <property type="protein sequence ID" value="SDO53466.1"/>
    <property type="molecule type" value="Genomic_DNA"/>
</dbReference>
<dbReference type="Proteomes" id="UP000183200">
    <property type="component" value="Unassembled WGS sequence"/>
</dbReference>
<keyword evidence="2" id="KW-1185">Reference proteome</keyword>
<dbReference type="OrthoDB" id="1489061at2"/>
<dbReference type="RefSeq" id="WP_143010599.1">
    <property type="nucleotide sequence ID" value="NZ_FNGY01000016.1"/>
</dbReference>
<proteinExistence type="predicted"/>
<sequence>MTTGVALVPNEIWALDKSFNVGIKSLNKFVSKSNLKRFKISDIGTKFFETELSIVKPTTNFSLHRKYFISENIKVICTPTLLETDNNESLVFIPELYKDKKHNGFIVKVCENGWCEFNELIVLLQFLGDSSAHLSL</sequence>
<organism evidence="1 2">
    <name type="scientific">Pedobacter steynii</name>
    <dbReference type="NCBI Taxonomy" id="430522"/>
    <lineage>
        <taxon>Bacteria</taxon>
        <taxon>Pseudomonadati</taxon>
        <taxon>Bacteroidota</taxon>
        <taxon>Sphingobacteriia</taxon>
        <taxon>Sphingobacteriales</taxon>
        <taxon>Sphingobacteriaceae</taxon>
        <taxon>Pedobacter</taxon>
    </lineage>
</organism>
<gene>
    <name evidence="1" type="ORF">SAMN05421820_11613</name>
</gene>
<accession>A0A1H0KC83</accession>
<evidence type="ECO:0000313" key="2">
    <source>
        <dbReference type="Proteomes" id="UP000183200"/>
    </source>
</evidence>
<protein>
    <submittedName>
        <fullName evidence="1">Uncharacterized protein</fullName>
    </submittedName>
</protein>
<name>A0A1H0KC83_9SPHI</name>
<dbReference type="AlphaFoldDB" id="A0A1H0KC83"/>